<accession>A0A915CT62</accession>
<protein>
    <submittedName>
        <fullName evidence="2">Uncharacterized protein</fullName>
    </submittedName>
</protein>
<keyword evidence="1" id="KW-1185">Reference proteome</keyword>
<evidence type="ECO:0000313" key="2">
    <source>
        <dbReference type="WBParaSite" id="jg11967"/>
    </source>
</evidence>
<reference evidence="2" key="1">
    <citation type="submission" date="2022-11" db="UniProtKB">
        <authorList>
            <consortium name="WormBaseParasite"/>
        </authorList>
    </citation>
    <scope>IDENTIFICATION</scope>
</reference>
<dbReference type="Proteomes" id="UP000887574">
    <property type="component" value="Unplaced"/>
</dbReference>
<name>A0A915CT62_9BILA</name>
<dbReference type="AlphaFoldDB" id="A0A915CT62"/>
<evidence type="ECO:0000313" key="1">
    <source>
        <dbReference type="Proteomes" id="UP000887574"/>
    </source>
</evidence>
<dbReference type="WBParaSite" id="jg11967">
    <property type="protein sequence ID" value="jg11967"/>
    <property type="gene ID" value="jg11967"/>
</dbReference>
<organism evidence="1 2">
    <name type="scientific">Ditylenchus dipsaci</name>
    <dbReference type="NCBI Taxonomy" id="166011"/>
    <lineage>
        <taxon>Eukaryota</taxon>
        <taxon>Metazoa</taxon>
        <taxon>Ecdysozoa</taxon>
        <taxon>Nematoda</taxon>
        <taxon>Chromadorea</taxon>
        <taxon>Rhabditida</taxon>
        <taxon>Tylenchina</taxon>
        <taxon>Tylenchomorpha</taxon>
        <taxon>Sphaerularioidea</taxon>
        <taxon>Anguinidae</taxon>
        <taxon>Anguininae</taxon>
        <taxon>Ditylenchus</taxon>
    </lineage>
</organism>
<sequence length="133" mass="15047">MLLEQKFPGSTQNFGWAFGWNLTELSLDMKYELLEKIVGQLYLHGLEDDGDLAESRLLNCQNSMSAVKTTLNCMRNSVKTELKHICSLGISESNSSGLQSQNDEEVRLSQVAISVRPPQMCKVPRQQCVWRKP</sequence>
<proteinExistence type="predicted"/>